<evidence type="ECO:0000256" key="7">
    <source>
        <dbReference type="ARBA" id="ARBA00023055"/>
    </source>
</evidence>
<evidence type="ECO:0000313" key="12">
    <source>
        <dbReference type="EMBL" id="KZS91732.1"/>
    </source>
</evidence>
<evidence type="ECO:0000256" key="4">
    <source>
        <dbReference type="ARBA" id="ARBA00022692"/>
    </source>
</evidence>
<keyword evidence="7 10" id="KW-0445">Lipid transport</keyword>
<dbReference type="PANTHER" id="PTHR14467:SF0">
    <property type="entry name" value="PROTEIN ARV1"/>
    <property type="match status" value="1"/>
</dbReference>
<dbReference type="PANTHER" id="PTHR14467">
    <property type="entry name" value="ARV1"/>
    <property type="match status" value="1"/>
</dbReference>
<name>A0A164SRK4_9AGAM</name>
<evidence type="ECO:0000256" key="9">
    <source>
        <dbReference type="ARBA" id="ARBA00023136"/>
    </source>
</evidence>
<comment type="function">
    <text evidence="10">Regulates also the sphingolipid metabolism.</text>
</comment>
<keyword evidence="4 10" id="KW-0812">Transmembrane</keyword>
<dbReference type="GO" id="GO:0006665">
    <property type="term" value="P:sphingolipid metabolic process"/>
    <property type="evidence" value="ECO:0007669"/>
    <property type="project" value="UniProtKB-UniRule"/>
</dbReference>
<evidence type="ECO:0000256" key="6">
    <source>
        <dbReference type="ARBA" id="ARBA00022989"/>
    </source>
</evidence>
<dbReference type="Proteomes" id="UP000076722">
    <property type="component" value="Unassembled WGS sequence"/>
</dbReference>
<accession>A0A164SRK4</accession>
<dbReference type="GO" id="GO:0097036">
    <property type="term" value="P:regulation of plasma membrane sterol distribution"/>
    <property type="evidence" value="ECO:0007669"/>
    <property type="project" value="UniProtKB-UniRule"/>
</dbReference>
<proteinExistence type="inferred from homology"/>
<protein>
    <recommendedName>
        <fullName evidence="10">Protein ARV</fullName>
    </recommendedName>
</protein>
<feature type="transmembrane region" description="Helical" evidence="10">
    <location>
        <begin position="242"/>
        <end position="264"/>
    </location>
</feature>
<evidence type="ECO:0000256" key="3">
    <source>
        <dbReference type="ARBA" id="ARBA00022448"/>
    </source>
</evidence>
<evidence type="ECO:0000256" key="11">
    <source>
        <dbReference type="SAM" id="MobiDB-lite"/>
    </source>
</evidence>
<feature type="transmembrane region" description="Helical" evidence="10">
    <location>
        <begin position="103"/>
        <end position="133"/>
    </location>
</feature>
<dbReference type="GO" id="GO:0005789">
    <property type="term" value="C:endoplasmic reticulum membrane"/>
    <property type="evidence" value="ECO:0007669"/>
    <property type="project" value="UniProtKB-SubCell"/>
</dbReference>
<feature type="region of interest" description="Disordered" evidence="11">
    <location>
        <begin position="71"/>
        <end position="93"/>
    </location>
</feature>
<reference evidence="12 13" key="1">
    <citation type="journal article" date="2016" name="Mol. Biol. Evol.">
        <title>Comparative Genomics of Early-Diverging Mushroom-Forming Fungi Provides Insights into the Origins of Lignocellulose Decay Capabilities.</title>
        <authorList>
            <person name="Nagy L.G."/>
            <person name="Riley R."/>
            <person name="Tritt A."/>
            <person name="Adam C."/>
            <person name="Daum C."/>
            <person name="Floudas D."/>
            <person name="Sun H."/>
            <person name="Yadav J.S."/>
            <person name="Pangilinan J."/>
            <person name="Larsson K.H."/>
            <person name="Matsuura K."/>
            <person name="Barry K."/>
            <person name="Labutti K."/>
            <person name="Kuo R."/>
            <person name="Ohm R.A."/>
            <person name="Bhattacharya S.S."/>
            <person name="Shirouzu T."/>
            <person name="Yoshinaga Y."/>
            <person name="Martin F.M."/>
            <person name="Grigoriev I.V."/>
            <person name="Hibbett D.S."/>
        </authorList>
    </citation>
    <scope>NUCLEOTIDE SEQUENCE [LARGE SCALE GENOMIC DNA]</scope>
    <source>
        <strain evidence="12 13">HHB9708</strain>
    </source>
</reference>
<evidence type="ECO:0000256" key="8">
    <source>
        <dbReference type="ARBA" id="ARBA00023098"/>
    </source>
</evidence>
<dbReference type="InterPro" id="IPR007290">
    <property type="entry name" value="Arv1"/>
</dbReference>
<keyword evidence="9 10" id="KW-0472">Membrane</keyword>
<dbReference type="AlphaFoldDB" id="A0A164SRK4"/>
<keyword evidence="10" id="KW-0746">Sphingolipid metabolism</keyword>
<keyword evidence="13" id="KW-1185">Reference proteome</keyword>
<dbReference type="EMBL" id="KV419413">
    <property type="protein sequence ID" value="KZS91732.1"/>
    <property type="molecule type" value="Genomic_DNA"/>
</dbReference>
<sequence length="290" mass="32198">MPICITCTKPLPYLYTLYNTAHNLRLESCENCGNFADPYIEHDAFVIVLDLILLKRGVYRHLLFNRGSVPRRGDKRDHDHDSVESSEEDDSKDARNVKERWEVVIQLGLALVFLDALETVAFHGGIMAASYLFDSLTMNNRPYHIPLTLLYSSLPKLFLLFLLTIWPSTPSSLPASSTSSISSPTGIPRSSWYPPPPNPIGTILDLLTEEKLDREWVVRNVLGGMAVGFGLRVVLDCHSLLMMLIILVGWSVKTLFASLVSSWIQPVSLRGLGGAGGEGNGDVWLAYSIP</sequence>
<keyword evidence="10" id="KW-0333">Golgi apparatus</keyword>
<evidence type="ECO:0000256" key="2">
    <source>
        <dbReference type="ARBA" id="ARBA00009187"/>
    </source>
</evidence>
<keyword evidence="3 10" id="KW-0813">Transport</keyword>
<keyword evidence="8 10" id="KW-0443">Lipid metabolism</keyword>
<evidence type="ECO:0000256" key="10">
    <source>
        <dbReference type="RuleBase" id="RU368065"/>
    </source>
</evidence>
<gene>
    <name evidence="12" type="ORF">SISNIDRAFT_413741</name>
</gene>
<feature type="transmembrane region" description="Helical" evidence="10">
    <location>
        <begin position="216"/>
        <end position="235"/>
    </location>
</feature>
<comment type="similarity">
    <text evidence="2 10">Belongs to the ARV1 family.</text>
</comment>
<keyword evidence="5 10" id="KW-0256">Endoplasmic reticulum</keyword>
<evidence type="ECO:0000256" key="1">
    <source>
        <dbReference type="ARBA" id="ARBA00004477"/>
    </source>
</evidence>
<dbReference type="STRING" id="1314777.A0A164SRK4"/>
<feature type="transmembrane region" description="Helical" evidence="10">
    <location>
        <begin position="145"/>
        <end position="166"/>
    </location>
</feature>
<comment type="subcellular location">
    <subcellularLocation>
        <location evidence="1 10">Endoplasmic reticulum membrane</location>
        <topology evidence="1 10">Multi-pass membrane protein</topology>
    </subcellularLocation>
    <subcellularLocation>
        <location evidence="10">Golgi apparatus membrane</location>
        <topology evidence="10">Multi-pass membrane protein</topology>
    </subcellularLocation>
</comment>
<dbReference type="GO" id="GO:0032366">
    <property type="term" value="P:intracellular sterol transport"/>
    <property type="evidence" value="ECO:0007669"/>
    <property type="project" value="UniProtKB-UniRule"/>
</dbReference>
<organism evidence="12 13">
    <name type="scientific">Sistotremastrum niveocremeum HHB9708</name>
    <dbReference type="NCBI Taxonomy" id="1314777"/>
    <lineage>
        <taxon>Eukaryota</taxon>
        <taxon>Fungi</taxon>
        <taxon>Dikarya</taxon>
        <taxon>Basidiomycota</taxon>
        <taxon>Agaricomycotina</taxon>
        <taxon>Agaricomycetes</taxon>
        <taxon>Sistotremastrales</taxon>
        <taxon>Sistotremastraceae</taxon>
        <taxon>Sertulicium</taxon>
        <taxon>Sertulicium niveocremeum</taxon>
    </lineage>
</organism>
<keyword evidence="6 10" id="KW-1133">Transmembrane helix</keyword>
<feature type="compositionally biased region" description="Basic and acidic residues" evidence="11">
    <location>
        <begin position="71"/>
        <end position="83"/>
    </location>
</feature>
<dbReference type="Pfam" id="PF04161">
    <property type="entry name" value="Arv1"/>
    <property type="match status" value="2"/>
</dbReference>
<dbReference type="GO" id="GO:0016125">
    <property type="term" value="P:sterol metabolic process"/>
    <property type="evidence" value="ECO:0007669"/>
    <property type="project" value="UniProtKB-UniRule"/>
</dbReference>
<dbReference type="OrthoDB" id="2192830at2759"/>
<evidence type="ECO:0000256" key="5">
    <source>
        <dbReference type="ARBA" id="ARBA00022824"/>
    </source>
</evidence>
<comment type="function">
    <text evidence="10">Mediator of sterol homeostasis involved in sterol uptake, trafficking and distribution into membranes.</text>
</comment>
<evidence type="ECO:0000313" key="13">
    <source>
        <dbReference type="Proteomes" id="UP000076722"/>
    </source>
</evidence>
<dbReference type="GO" id="GO:0000139">
    <property type="term" value="C:Golgi membrane"/>
    <property type="evidence" value="ECO:0007669"/>
    <property type="project" value="UniProtKB-SubCell"/>
</dbReference>
<dbReference type="GO" id="GO:0032541">
    <property type="term" value="C:cortical endoplasmic reticulum"/>
    <property type="evidence" value="ECO:0007669"/>
    <property type="project" value="TreeGrafter"/>
</dbReference>